<organism evidence="3 4">
    <name type="scientific">Olea europaea subsp. europaea</name>
    <dbReference type="NCBI Taxonomy" id="158383"/>
    <lineage>
        <taxon>Eukaryota</taxon>
        <taxon>Viridiplantae</taxon>
        <taxon>Streptophyta</taxon>
        <taxon>Embryophyta</taxon>
        <taxon>Tracheophyta</taxon>
        <taxon>Spermatophyta</taxon>
        <taxon>Magnoliopsida</taxon>
        <taxon>eudicotyledons</taxon>
        <taxon>Gunneridae</taxon>
        <taxon>Pentapetalae</taxon>
        <taxon>asterids</taxon>
        <taxon>lamiids</taxon>
        <taxon>Lamiales</taxon>
        <taxon>Oleaceae</taxon>
        <taxon>Oleeae</taxon>
        <taxon>Olea</taxon>
    </lineage>
</organism>
<keyword evidence="2" id="KW-0812">Transmembrane</keyword>
<feature type="transmembrane region" description="Helical" evidence="2">
    <location>
        <begin position="138"/>
        <end position="167"/>
    </location>
</feature>
<dbReference type="PANTHER" id="PTHR36354:SF2">
    <property type="entry name" value="IMPORT INNER MEMBRANE TRANSLOCASE SUBUNIT"/>
    <property type="match status" value="1"/>
</dbReference>
<keyword evidence="4" id="KW-1185">Reference proteome</keyword>
<dbReference type="EMBL" id="CACTIH010007490">
    <property type="protein sequence ID" value="CAA3014473.1"/>
    <property type="molecule type" value="Genomic_DNA"/>
</dbReference>
<sequence>MSKPSSSRIIIRCFHHVSSKVSADAAPTSSGISNFLSNNSKTNQSSTFSTWISNSRKTYLPVSPNVPRIFEKLDPNAKLSPNRIFLGFRYISFKGYEVGSKNFAKNVIQNPVGAVRNTFLRYREAAGLHIEAFWKRNYLAILGAGGVVVCILLWRVLFGIASTFISLSEGMAKYGFLALSAAMVAFAVLVLATPTPSSSAGADSSKPADEGVTLKEKFSVPESSSQPMDEPPSSQGVDPPDVEAKGNSFFDTLPLLVLLVLICCLLSSADVLMSLPVAARSSHLDKGKSSQMVEPEVADLAWDMPSSKIVDEVIFASPLPPLCLV</sequence>
<comment type="caution">
    <text evidence="3">The sequence shown here is derived from an EMBL/GenBank/DDBJ whole genome shotgun (WGS) entry which is preliminary data.</text>
</comment>
<reference evidence="3 4" key="1">
    <citation type="submission" date="2019-12" db="EMBL/GenBank/DDBJ databases">
        <authorList>
            <person name="Alioto T."/>
            <person name="Alioto T."/>
            <person name="Gomez Garrido J."/>
        </authorList>
    </citation>
    <scope>NUCLEOTIDE SEQUENCE [LARGE SCALE GENOMIC DNA]</scope>
</reference>
<evidence type="ECO:0000256" key="2">
    <source>
        <dbReference type="SAM" id="Phobius"/>
    </source>
</evidence>
<keyword evidence="2" id="KW-1133">Transmembrane helix</keyword>
<evidence type="ECO:0000313" key="3">
    <source>
        <dbReference type="EMBL" id="CAA3014473.1"/>
    </source>
</evidence>
<accession>A0A8S0UCJ7</accession>
<feature type="region of interest" description="Disordered" evidence="1">
    <location>
        <begin position="219"/>
        <end position="241"/>
    </location>
</feature>
<feature type="compositionally biased region" description="Polar residues" evidence="1">
    <location>
        <begin position="221"/>
        <end position="236"/>
    </location>
</feature>
<evidence type="ECO:0000256" key="1">
    <source>
        <dbReference type="SAM" id="MobiDB-lite"/>
    </source>
</evidence>
<dbReference type="Gramene" id="OE9A009781T2">
    <property type="protein sequence ID" value="OE9A009781C2"/>
    <property type="gene ID" value="OE9A009781"/>
</dbReference>
<dbReference type="AlphaFoldDB" id="A0A8S0UCJ7"/>
<dbReference type="OrthoDB" id="1742594at2759"/>
<protein>
    <submittedName>
        <fullName evidence="3">Uncharacterized protein LOC111406035 isoform X1</fullName>
    </submittedName>
</protein>
<dbReference type="Proteomes" id="UP000594638">
    <property type="component" value="Unassembled WGS sequence"/>
</dbReference>
<feature type="transmembrane region" description="Helical" evidence="2">
    <location>
        <begin position="174"/>
        <end position="192"/>
    </location>
</feature>
<keyword evidence="2" id="KW-0472">Membrane</keyword>
<gene>
    <name evidence="3" type="ORF">OLEA9_A009781</name>
</gene>
<proteinExistence type="predicted"/>
<evidence type="ECO:0000313" key="4">
    <source>
        <dbReference type="Proteomes" id="UP000594638"/>
    </source>
</evidence>
<dbReference type="PANTHER" id="PTHR36354">
    <property type="entry name" value="IMPORT INNER MEMBRANE TRANSLOCASE SUBUNIT"/>
    <property type="match status" value="1"/>
</dbReference>
<feature type="transmembrane region" description="Helical" evidence="2">
    <location>
        <begin position="255"/>
        <end position="279"/>
    </location>
</feature>
<name>A0A8S0UCJ7_OLEEU</name>